<gene>
    <name evidence="2" type="ORF">EPI10_027958</name>
</gene>
<reference evidence="3" key="1">
    <citation type="journal article" date="2019" name="Plant Biotechnol. J.">
        <title>Genome sequencing of the Australian wild diploid species Gossypium australe highlights disease resistance and delayed gland morphogenesis.</title>
        <authorList>
            <person name="Cai Y."/>
            <person name="Cai X."/>
            <person name="Wang Q."/>
            <person name="Wang P."/>
            <person name="Zhang Y."/>
            <person name="Cai C."/>
            <person name="Xu Y."/>
            <person name="Wang K."/>
            <person name="Zhou Z."/>
            <person name="Wang C."/>
            <person name="Geng S."/>
            <person name="Li B."/>
            <person name="Dong Q."/>
            <person name="Hou Y."/>
            <person name="Wang H."/>
            <person name="Ai P."/>
            <person name="Liu Z."/>
            <person name="Yi F."/>
            <person name="Sun M."/>
            <person name="An G."/>
            <person name="Cheng J."/>
            <person name="Zhang Y."/>
            <person name="Shi Q."/>
            <person name="Xie Y."/>
            <person name="Shi X."/>
            <person name="Chang Y."/>
            <person name="Huang F."/>
            <person name="Chen Y."/>
            <person name="Hong S."/>
            <person name="Mi L."/>
            <person name="Sun Q."/>
            <person name="Zhang L."/>
            <person name="Zhou B."/>
            <person name="Peng R."/>
            <person name="Zhang X."/>
            <person name="Liu F."/>
        </authorList>
    </citation>
    <scope>NUCLEOTIDE SEQUENCE [LARGE SCALE GENOMIC DNA]</scope>
    <source>
        <strain evidence="3">cv. PA1801</strain>
    </source>
</reference>
<dbReference type="Pfam" id="PF00078">
    <property type="entry name" value="RVT_1"/>
    <property type="match status" value="1"/>
</dbReference>
<dbReference type="PROSITE" id="PS50878">
    <property type="entry name" value="RT_POL"/>
    <property type="match status" value="1"/>
</dbReference>
<dbReference type="InterPro" id="IPR043502">
    <property type="entry name" value="DNA/RNA_pol_sf"/>
</dbReference>
<evidence type="ECO:0000259" key="1">
    <source>
        <dbReference type="PROSITE" id="PS50878"/>
    </source>
</evidence>
<dbReference type="OrthoDB" id="1938625at2759"/>
<evidence type="ECO:0000313" key="3">
    <source>
        <dbReference type="Proteomes" id="UP000325315"/>
    </source>
</evidence>
<comment type="caution">
    <text evidence="2">The sequence shown here is derived from an EMBL/GenBank/DDBJ whole genome shotgun (WGS) entry which is preliminary data.</text>
</comment>
<dbReference type="PANTHER" id="PTHR33116">
    <property type="entry name" value="REVERSE TRANSCRIPTASE ZINC-BINDING DOMAIN-CONTAINING PROTEIN-RELATED-RELATED"/>
    <property type="match status" value="1"/>
</dbReference>
<dbReference type="AlphaFoldDB" id="A0A5B6UZS0"/>
<dbReference type="InterPro" id="IPR000477">
    <property type="entry name" value="RT_dom"/>
</dbReference>
<organism evidence="2 3">
    <name type="scientific">Gossypium australe</name>
    <dbReference type="NCBI Taxonomy" id="47621"/>
    <lineage>
        <taxon>Eukaryota</taxon>
        <taxon>Viridiplantae</taxon>
        <taxon>Streptophyta</taxon>
        <taxon>Embryophyta</taxon>
        <taxon>Tracheophyta</taxon>
        <taxon>Spermatophyta</taxon>
        <taxon>Magnoliopsida</taxon>
        <taxon>eudicotyledons</taxon>
        <taxon>Gunneridae</taxon>
        <taxon>Pentapetalae</taxon>
        <taxon>rosids</taxon>
        <taxon>malvids</taxon>
        <taxon>Malvales</taxon>
        <taxon>Malvaceae</taxon>
        <taxon>Malvoideae</taxon>
        <taxon>Gossypium</taxon>
    </lineage>
</organism>
<keyword evidence="2" id="KW-0548">Nucleotidyltransferase</keyword>
<name>A0A5B6UZS0_9ROSI</name>
<feature type="domain" description="Reverse transcriptase" evidence="1">
    <location>
        <begin position="1"/>
        <end position="293"/>
    </location>
</feature>
<dbReference type="CDD" id="cd01650">
    <property type="entry name" value="RT_nLTR_like"/>
    <property type="match status" value="1"/>
</dbReference>
<sequence>MLKLASAFFGNLFSALDMGLDEHVLGLVEKRVTADMNDFLIEQFTEEDIAYAVKTMAPLKAPVYKIIAKVLVNRMSTILRNCINEAQGAFILGRHISDNVLIAYEVLHSLKMKKKGKKGNFALKLEMSKAYDRVEWDFLAGMMTHLGFHADWIVLIMICVCSVSYSVSLNGSNSKWFSPSRGLRQGDPLSPYLFLICAEGFSTLINEAKHKGLMRGVSVGRERFSINHLFFADDYILFGDASNEGTNMVRDIIREYEMISGQRVNFDKSLIYFGAIVDVNVKDTIINVLGVMVASNPEKYLRLPMMVGRKKTWAFANFIDWFRKRNAGWSLCYLSMGEKKFSSSQFYRLYRFTLCNVLFCRKFYVKNLKDALCKPKSAGGLGFKILFLFNKALLAKQVWRLLSQPNCLLAKVLKARYYPHSDILSAKIGSYPSFTWRSICSARDLIADGILWRIGNGASVNIWNDPWLPGVGNNRLSVQNINLNWTTVNQLIEVETNTWNKELVYNIVDDDHANCTFSITLSGAGLEDILAWKHEGTGEYSVKSGYRVLVTKHL</sequence>
<accession>A0A5B6UZS0</accession>
<keyword evidence="2" id="KW-0695">RNA-directed DNA polymerase</keyword>
<keyword evidence="2" id="KW-0808">Transferase</keyword>
<dbReference type="PANTHER" id="PTHR33116:SF86">
    <property type="entry name" value="REVERSE TRANSCRIPTASE DOMAIN-CONTAINING PROTEIN"/>
    <property type="match status" value="1"/>
</dbReference>
<dbReference type="EMBL" id="SMMG02000009">
    <property type="protein sequence ID" value="KAA3461385.1"/>
    <property type="molecule type" value="Genomic_DNA"/>
</dbReference>
<dbReference type="SUPFAM" id="SSF56672">
    <property type="entry name" value="DNA/RNA polymerases"/>
    <property type="match status" value="1"/>
</dbReference>
<dbReference type="Proteomes" id="UP000325315">
    <property type="component" value="Unassembled WGS sequence"/>
</dbReference>
<evidence type="ECO:0000313" key="2">
    <source>
        <dbReference type="EMBL" id="KAA3461385.1"/>
    </source>
</evidence>
<dbReference type="GO" id="GO:0003964">
    <property type="term" value="F:RNA-directed DNA polymerase activity"/>
    <property type="evidence" value="ECO:0007669"/>
    <property type="project" value="UniProtKB-KW"/>
</dbReference>
<keyword evidence="3" id="KW-1185">Reference proteome</keyword>
<protein>
    <submittedName>
        <fullName evidence="2">Reverse transcriptase</fullName>
    </submittedName>
</protein>
<proteinExistence type="predicted"/>